<dbReference type="Proteomes" id="UP000462055">
    <property type="component" value="Unassembled WGS sequence"/>
</dbReference>
<evidence type="ECO:0000256" key="1">
    <source>
        <dbReference type="SAM" id="SignalP"/>
    </source>
</evidence>
<feature type="signal peptide" evidence="1">
    <location>
        <begin position="1"/>
        <end position="31"/>
    </location>
</feature>
<keyword evidence="1" id="KW-0732">Signal</keyword>
<proteinExistence type="predicted"/>
<evidence type="ECO:0000313" key="3">
    <source>
        <dbReference type="Proteomes" id="UP000462055"/>
    </source>
</evidence>
<evidence type="ECO:0000313" key="2">
    <source>
        <dbReference type="EMBL" id="MVZ99268.1"/>
    </source>
</evidence>
<dbReference type="RefSeq" id="WP_151590922.1">
    <property type="nucleotide sequence ID" value="NZ_WBMS02000002.1"/>
</dbReference>
<keyword evidence="3" id="KW-1185">Reference proteome</keyword>
<reference evidence="2" key="1">
    <citation type="submission" date="2019-12" db="EMBL/GenBank/DDBJ databases">
        <title>Actinomadura physcomitrii sp. nov., a novel actinomycete isolated from moss [Physcomitrium sphaericum (Ludw) Fuernr].</title>
        <authorList>
            <person name="Zhuang X."/>
        </authorList>
    </citation>
    <scope>NUCLEOTIDE SEQUENCE [LARGE SCALE GENOMIC DNA]</scope>
    <source>
        <strain evidence="2">LD22</strain>
    </source>
</reference>
<organism evidence="2 3">
    <name type="scientific">Actinomadura physcomitrii</name>
    <dbReference type="NCBI Taxonomy" id="2650748"/>
    <lineage>
        <taxon>Bacteria</taxon>
        <taxon>Bacillati</taxon>
        <taxon>Actinomycetota</taxon>
        <taxon>Actinomycetes</taxon>
        <taxon>Streptosporangiales</taxon>
        <taxon>Thermomonosporaceae</taxon>
        <taxon>Actinomadura</taxon>
    </lineage>
</organism>
<feature type="chain" id="PRO_5026354514" evidence="1">
    <location>
        <begin position="32"/>
        <end position="130"/>
    </location>
</feature>
<dbReference type="EMBL" id="WBMS02000002">
    <property type="protein sequence ID" value="MVZ99268.1"/>
    <property type="molecule type" value="Genomic_DNA"/>
</dbReference>
<protein>
    <submittedName>
        <fullName evidence="2">Uncharacterized protein</fullName>
    </submittedName>
</protein>
<gene>
    <name evidence="2" type="ORF">F8568_002465</name>
</gene>
<comment type="caution">
    <text evidence="2">The sequence shown here is derived from an EMBL/GenBank/DDBJ whole genome shotgun (WGS) entry which is preliminary data.</text>
</comment>
<name>A0A6I4M997_9ACTN</name>
<accession>A0A6I4M997</accession>
<sequence>MERHLRALARACAPTAVAAAGLTAVAGPAHADDPPTPSLDNYSMRPAWNQAELQDRVEQLDAQLPKLGVQNILAEAPRQGTTADGKACNSKAIDGTTGHQPDVTYGFCWDTADSAASGNYEWTPQGDDQR</sequence>
<dbReference type="AlphaFoldDB" id="A0A6I4M997"/>